<dbReference type="GO" id="GO:0006935">
    <property type="term" value="P:chemotaxis"/>
    <property type="evidence" value="ECO:0007669"/>
    <property type="project" value="UniProtKB-KW"/>
</dbReference>
<protein>
    <submittedName>
        <fullName evidence="3">Chemotaxis protein CheX</fullName>
    </submittedName>
</protein>
<evidence type="ECO:0000256" key="1">
    <source>
        <dbReference type="ARBA" id="ARBA00022500"/>
    </source>
</evidence>
<dbReference type="AlphaFoldDB" id="A0A9X4MHY9"/>
<comment type="caution">
    <text evidence="3">The sequence shown here is derived from an EMBL/GenBank/DDBJ whole genome shotgun (WGS) entry which is preliminary data.</text>
</comment>
<accession>A0A9X4MHY9</accession>
<sequence length="156" mass="16604">MKAEYLNPFVHATKNVLETMAQTKLTGKKPHLKEGVSTYGDVTGIIGMASDSVEGSMTISFPSACILTIVSRMLMEEAKTTIDNDIVDAVGEITNMICGGAKAEFGKLGLSFNLATPTMVTGKGVEIHHHSDVPIIVLPFETDCGTFVLEANLASK</sequence>
<organism evidence="3 4">
    <name type="scientific">Thiovibrio frasassiensis</name>
    <dbReference type="NCBI Taxonomy" id="2984131"/>
    <lineage>
        <taxon>Bacteria</taxon>
        <taxon>Pseudomonadati</taxon>
        <taxon>Thermodesulfobacteriota</taxon>
        <taxon>Desulfobulbia</taxon>
        <taxon>Desulfobulbales</taxon>
        <taxon>Thiovibrionaceae</taxon>
        <taxon>Thiovibrio</taxon>
    </lineage>
</organism>
<dbReference type="InterPro" id="IPR028976">
    <property type="entry name" value="CheC-like_sf"/>
</dbReference>
<evidence type="ECO:0000313" key="3">
    <source>
        <dbReference type="EMBL" id="MDG4476681.1"/>
    </source>
</evidence>
<dbReference type="Pfam" id="PF13690">
    <property type="entry name" value="CheX"/>
    <property type="match status" value="1"/>
</dbReference>
<dbReference type="Gene3D" id="3.40.1550.10">
    <property type="entry name" value="CheC-like"/>
    <property type="match status" value="1"/>
</dbReference>
<dbReference type="InterPro" id="IPR028051">
    <property type="entry name" value="CheX-like_dom"/>
</dbReference>
<dbReference type="EMBL" id="JAPHEH010000001">
    <property type="protein sequence ID" value="MDG4476681.1"/>
    <property type="molecule type" value="Genomic_DNA"/>
</dbReference>
<dbReference type="PANTHER" id="PTHR39452">
    <property type="entry name" value="CHEY-P PHOSPHATASE CHEX"/>
    <property type="match status" value="1"/>
</dbReference>
<dbReference type="RefSeq" id="WP_307633646.1">
    <property type="nucleotide sequence ID" value="NZ_JAPHEH010000001.1"/>
</dbReference>
<feature type="domain" description="Chemotaxis phosphatase CheX-like" evidence="2">
    <location>
        <begin position="42"/>
        <end position="141"/>
    </location>
</feature>
<reference evidence="3" key="1">
    <citation type="journal article" date="2022" name="bioRxiv">
        <title>Thiovibrio frasassiensisgen. nov., sp. nov., an autotrophic, elemental sulfur disproportionating bacterium isolated from sulfidic karst sediment, and proposal of Thiovibrionaceae fam. nov.</title>
        <authorList>
            <person name="Aronson H."/>
            <person name="Thomas C."/>
            <person name="Bhattacharyya M."/>
            <person name="Eckstein S."/>
            <person name="Jensen S."/>
            <person name="Barco R."/>
            <person name="Macalady J."/>
            <person name="Amend J."/>
        </authorList>
    </citation>
    <scope>NUCLEOTIDE SEQUENCE</scope>
    <source>
        <strain evidence="3">RS19-109</strain>
    </source>
</reference>
<dbReference type="Proteomes" id="UP001154240">
    <property type="component" value="Unassembled WGS sequence"/>
</dbReference>
<dbReference type="InterPro" id="IPR038756">
    <property type="entry name" value="CheX-like"/>
</dbReference>
<dbReference type="PANTHER" id="PTHR39452:SF1">
    <property type="entry name" value="CHEY-P PHOSPHATASE CHEX"/>
    <property type="match status" value="1"/>
</dbReference>
<name>A0A9X4MHY9_9BACT</name>
<dbReference type="CDD" id="cd17906">
    <property type="entry name" value="CheX"/>
    <property type="match status" value="1"/>
</dbReference>
<keyword evidence="4" id="KW-1185">Reference proteome</keyword>
<evidence type="ECO:0000259" key="2">
    <source>
        <dbReference type="Pfam" id="PF13690"/>
    </source>
</evidence>
<gene>
    <name evidence="3" type="ORF">OLX77_11010</name>
</gene>
<dbReference type="SUPFAM" id="SSF103039">
    <property type="entry name" value="CheC-like"/>
    <property type="match status" value="1"/>
</dbReference>
<proteinExistence type="predicted"/>
<reference evidence="3" key="2">
    <citation type="submission" date="2022-10" db="EMBL/GenBank/DDBJ databases">
        <authorList>
            <person name="Aronson H.S."/>
        </authorList>
    </citation>
    <scope>NUCLEOTIDE SEQUENCE</scope>
    <source>
        <strain evidence="3">RS19-109</strain>
    </source>
</reference>
<evidence type="ECO:0000313" key="4">
    <source>
        <dbReference type="Proteomes" id="UP001154240"/>
    </source>
</evidence>
<keyword evidence="1" id="KW-0145">Chemotaxis</keyword>